<dbReference type="EMBL" id="JBHUKQ010000010">
    <property type="protein sequence ID" value="MFD2481533.1"/>
    <property type="molecule type" value="Genomic_DNA"/>
</dbReference>
<dbReference type="Proteomes" id="UP001597542">
    <property type="component" value="Unassembled WGS sequence"/>
</dbReference>
<feature type="region of interest" description="Disordered" evidence="1">
    <location>
        <begin position="114"/>
        <end position="146"/>
    </location>
</feature>
<protein>
    <recommendedName>
        <fullName evidence="4">WXG100 family type VII secretion target</fullName>
    </recommendedName>
</protein>
<name>A0ABW5HWX9_9PSEU</name>
<comment type="caution">
    <text evidence="2">The sequence shown here is derived from an EMBL/GenBank/DDBJ whole genome shotgun (WGS) entry which is preliminary data.</text>
</comment>
<evidence type="ECO:0000256" key="1">
    <source>
        <dbReference type="SAM" id="MobiDB-lite"/>
    </source>
</evidence>
<evidence type="ECO:0008006" key="4">
    <source>
        <dbReference type="Google" id="ProtNLM"/>
    </source>
</evidence>
<dbReference type="InterPro" id="IPR036689">
    <property type="entry name" value="ESAT-6-like_sf"/>
</dbReference>
<keyword evidence="3" id="KW-1185">Reference proteome</keyword>
<reference evidence="3" key="1">
    <citation type="journal article" date="2019" name="Int. J. Syst. Evol. Microbiol.">
        <title>The Global Catalogue of Microorganisms (GCM) 10K type strain sequencing project: providing services to taxonomists for standard genome sequencing and annotation.</title>
        <authorList>
            <consortium name="The Broad Institute Genomics Platform"/>
            <consortium name="The Broad Institute Genome Sequencing Center for Infectious Disease"/>
            <person name="Wu L."/>
            <person name="Ma J."/>
        </authorList>
    </citation>
    <scope>NUCLEOTIDE SEQUENCE [LARGE SCALE GENOMIC DNA]</scope>
    <source>
        <strain evidence="3">CGMCC 4.7638</strain>
    </source>
</reference>
<sequence>MSECAVRDEWVVLIQELRDDYANEGLGGIHCRYIPARRVCGDRQEPSAGCDGRRGIRGQNLRIGEHPGLIAGLLGSHEQAKTEILTALRNLEKVCEASGAELDRAWQMYDRTDHGSAGRLDQTYPDPGGPPPMPSLPGLPAGQGPEAVQQTAFPATRLAEPKADGFTNPVQILNDLGNLISPGYWIQKALEGTIGVNPVQEFSNWVAGDWEQFAKASDALNSLSFFCSDLGQDLKANIDALLTSWTGHAANEAFHYFTGLGDVVNGYSGGLAALRDKYREAAQGVWEFSESVNDLIQSIFDNAFWAAIEVAAGAVLSETVVGAAAFWALAALECKSIVDAWEQISNLLMNIENTVRITHSGILDVVGSSGALQAHPLPAGYDHPGA</sequence>
<proteinExistence type="predicted"/>
<gene>
    <name evidence="2" type="ORF">ACFSUT_14715</name>
</gene>
<organism evidence="2 3">
    <name type="scientific">Amycolatopsis albidoflavus</name>
    <dbReference type="NCBI Taxonomy" id="102226"/>
    <lineage>
        <taxon>Bacteria</taxon>
        <taxon>Bacillati</taxon>
        <taxon>Actinomycetota</taxon>
        <taxon>Actinomycetes</taxon>
        <taxon>Pseudonocardiales</taxon>
        <taxon>Pseudonocardiaceae</taxon>
        <taxon>Amycolatopsis</taxon>
    </lineage>
</organism>
<accession>A0ABW5HWX9</accession>
<evidence type="ECO:0000313" key="2">
    <source>
        <dbReference type="EMBL" id="MFD2481533.1"/>
    </source>
</evidence>
<dbReference type="SUPFAM" id="SSF140453">
    <property type="entry name" value="EsxAB dimer-like"/>
    <property type="match status" value="1"/>
</dbReference>
<evidence type="ECO:0000313" key="3">
    <source>
        <dbReference type="Proteomes" id="UP001597542"/>
    </source>
</evidence>
<dbReference type="RefSeq" id="WP_344273553.1">
    <property type="nucleotide sequence ID" value="NZ_BAAAHV010000011.1"/>
</dbReference>
<feature type="compositionally biased region" description="Pro residues" evidence="1">
    <location>
        <begin position="127"/>
        <end position="137"/>
    </location>
</feature>